<evidence type="ECO:0000256" key="1">
    <source>
        <dbReference type="RuleBase" id="RU363044"/>
    </source>
</evidence>
<keyword evidence="1" id="KW-0227">DNA damage</keyword>
<dbReference type="PANTHER" id="PTHR47642:SF5">
    <property type="entry name" value="ATP-DEPENDENT DNA HELICASE"/>
    <property type="match status" value="1"/>
</dbReference>
<keyword evidence="1" id="KW-0378">Hydrolase</keyword>
<dbReference type="EC" id="5.6.2.3" evidence="1"/>
<keyword evidence="5" id="KW-1185">Reference proteome</keyword>
<dbReference type="EMBL" id="ML179230">
    <property type="protein sequence ID" value="THU94165.1"/>
    <property type="molecule type" value="Genomic_DNA"/>
</dbReference>
<dbReference type="Pfam" id="PF05970">
    <property type="entry name" value="PIF1"/>
    <property type="match status" value="1"/>
</dbReference>
<dbReference type="InterPro" id="IPR027417">
    <property type="entry name" value="P-loop_NTPase"/>
</dbReference>
<dbReference type="GO" id="GO:0016887">
    <property type="term" value="F:ATP hydrolysis activity"/>
    <property type="evidence" value="ECO:0007669"/>
    <property type="project" value="RHEA"/>
</dbReference>
<dbReference type="InterPro" id="IPR010285">
    <property type="entry name" value="DNA_helicase_pif1-like_DEAD"/>
</dbReference>
<comment type="similarity">
    <text evidence="1">Belongs to the helicase family.</text>
</comment>
<dbReference type="Gene3D" id="3.40.50.300">
    <property type="entry name" value="P-loop containing nucleotide triphosphate hydrolases"/>
    <property type="match status" value="1"/>
</dbReference>
<accession>A0A4V4HFA3</accession>
<evidence type="ECO:0000256" key="2">
    <source>
        <dbReference type="SAM" id="MobiDB-lite"/>
    </source>
</evidence>
<dbReference type="AlphaFoldDB" id="A0A4V4HFA3"/>
<feature type="domain" description="DNA helicase Pif1-like DEAD-box helicase" evidence="3">
    <location>
        <begin position="159"/>
        <end position="277"/>
    </location>
</feature>
<evidence type="ECO:0000259" key="3">
    <source>
        <dbReference type="Pfam" id="PF05970"/>
    </source>
</evidence>
<feature type="compositionally biased region" description="Polar residues" evidence="2">
    <location>
        <begin position="101"/>
        <end position="112"/>
    </location>
</feature>
<dbReference type="GO" id="GO:0043139">
    <property type="term" value="F:5'-3' DNA helicase activity"/>
    <property type="evidence" value="ECO:0007669"/>
    <property type="project" value="UniProtKB-EC"/>
</dbReference>
<gene>
    <name evidence="4" type="ORF">K435DRAFT_668921</name>
</gene>
<protein>
    <recommendedName>
        <fullName evidence="1">ATP-dependent DNA helicase</fullName>
        <ecNumber evidence="1">5.6.2.3</ecNumber>
    </recommendedName>
</protein>
<evidence type="ECO:0000313" key="5">
    <source>
        <dbReference type="Proteomes" id="UP000297245"/>
    </source>
</evidence>
<dbReference type="OrthoDB" id="432234at2759"/>
<dbReference type="PANTHER" id="PTHR47642">
    <property type="entry name" value="ATP-DEPENDENT DNA HELICASE"/>
    <property type="match status" value="1"/>
</dbReference>
<dbReference type="GO" id="GO:0006310">
    <property type="term" value="P:DNA recombination"/>
    <property type="evidence" value="ECO:0007669"/>
    <property type="project" value="UniProtKB-KW"/>
</dbReference>
<feature type="compositionally biased region" description="Polar residues" evidence="2">
    <location>
        <begin position="120"/>
        <end position="137"/>
    </location>
</feature>
<comment type="cofactor">
    <cofactor evidence="1">
        <name>Mg(2+)</name>
        <dbReference type="ChEBI" id="CHEBI:18420"/>
    </cofactor>
</comment>
<dbReference type="SUPFAM" id="SSF52540">
    <property type="entry name" value="P-loop containing nucleoside triphosphate hydrolases"/>
    <property type="match status" value="1"/>
</dbReference>
<keyword evidence="1" id="KW-0347">Helicase</keyword>
<feature type="non-terminal residue" evidence="4">
    <location>
        <position position="284"/>
    </location>
</feature>
<feature type="region of interest" description="Disordered" evidence="2">
    <location>
        <begin position="83"/>
        <end position="137"/>
    </location>
</feature>
<organism evidence="4 5">
    <name type="scientific">Dendrothele bispora (strain CBS 962.96)</name>
    <dbReference type="NCBI Taxonomy" id="1314807"/>
    <lineage>
        <taxon>Eukaryota</taxon>
        <taxon>Fungi</taxon>
        <taxon>Dikarya</taxon>
        <taxon>Basidiomycota</taxon>
        <taxon>Agaricomycotina</taxon>
        <taxon>Agaricomycetes</taxon>
        <taxon>Agaricomycetidae</taxon>
        <taxon>Agaricales</taxon>
        <taxon>Agaricales incertae sedis</taxon>
        <taxon>Dendrothele</taxon>
    </lineage>
</organism>
<name>A0A4V4HFA3_DENBC</name>
<reference evidence="4 5" key="1">
    <citation type="journal article" date="2019" name="Nat. Ecol. Evol.">
        <title>Megaphylogeny resolves global patterns of mushroom evolution.</title>
        <authorList>
            <person name="Varga T."/>
            <person name="Krizsan K."/>
            <person name="Foldi C."/>
            <person name="Dima B."/>
            <person name="Sanchez-Garcia M."/>
            <person name="Sanchez-Ramirez S."/>
            <person name="Szollosi G.J."/>
            <person name="Szarkandi J.G."/>
            <person name="Papp V."/>
            <person name="Albert L."/>
            <person name="Andreopoulos W."/>
            <person name="Angelini C."/>
            <person name="Antonin V."/>
            <person name="Barry K.W."/>
            <person name="Bougher N.L."/>
            <person name="Buchanan P."/>
            <person name="Buyck B."/>
            <person name="Bense V."/>
            <person name="Catcheside P."/>
            <person name="Chovatia M."/>
            <person name="Cooper J."/>
            <person name="Damon W."/>
            <person name="Desjardin D."/>
            <person name="Finy P."/>
            <person name="Geml J."/>
            <person name="Haridas S."/>
            <person name="Hughes K."/>
            <person name="Justo A."/>
            <person name="Karasinski D."/>
            <person name="Kautmanova I."/>
            <person name="Kiss B."/>
            <person name="Kocsube S."/>
            <person name="Kotiranta H."/>
            <person name="LaButti K.M."/>
            <person name="Lechner B.E."/>
            <person name="Liimatainen K."/>
            <person name="Lipzen A."/>
            <person name="Lukacs Z."/>
            <person name="Mihaltcheva S."/>
            <person name="Morgado L.N."/>
            <person name="Niskanen T."/>
            <person name="Noordeloos M.E."/>
            <person name="Ohm R.A."/>
            <person name="Ortiz-Santana B."/>
            <person name="Ovrebo C."/>
            <person name="Racz N."/>
            <person name="Riley R."/>
            <person name="Savchenko A."/>
            <person name="Shiryaev A."/>
            <person name="Soop K."/>
            <person name="Spirin V."/>
            <person name="Szebenyi C."/>
            <person name="Tomsovsky M."/>
            <person name="Tulloss R.E."/>
            <person name="Uehling J."/>
            <person name="Grigoriev I.V."/>
            <person name="Vagvolgyi C."/>
            <person name="Papp T."/>
            <person name="Martin F.M."/>
            <person name="Miettinen O."/>
            <person name="Hibbett D.S."/>
            <person name="Nagy L.G."/>
        </authorList>
    </citation>
    <scope>NUCLEOTIDE SEQUENCE [LARGE SCALE GENOMIC DNA]</scope>
    <source>
        <strain evidence="4 5">CBS 962.96</strain>
    </source>
</reference>
<proteinExistence type="inferred from homology"/>
<dbReference type="GO" id="GO:0005524">
    <property type="term" value="F:ATP binding"/>
    <property type="evidence" value="ECO:0007669"/>
    <property type="project" value="UniProtKB-KW"/>
</dbReference>
<keyword evidence="1" id="KW-0547">Nucleotide-binding</keyword>
<keyword evidence="1" id="KW-0067">ATP-binding</keyword>
<dbReference type="Proteomes" id="UP000297245">
    <property type="component" value="Unassembled WGS sequence"/>
</dbReference>
<sequence length="284" mass="31196">MADHIADIDKCFSRRQDKSQENVQQYISAAVEAGLFDAETSPFSVEKDKAVNAEQHGDCEQLVSDFTPEVCWKREYKDCRSQWKKSLKPKQANDAEKEPPSGTSYPVPQRSNPVPVPSIASLSGESSVSLNGDAPSTSAVCSTADREAFLKSVIERFTLNTEQERAFRIVADHSLQQGSPQLRMLLHGPGGTGKSHVIHALTEFFRIQGQERRLRLASFTGVAARNINGLTLHSACNLSHFGNGSKANLAKHELVSMWEGVDYLFVDEISMVGCSLLAEISEAL</sequence>
<keyword evidence="1" id="KW-0233">DNA recombination</keyword>
<comment type="catalytic activity">
    <reaction evidence="1">
        <text>ATP + H2O = ADP + phosphate + H(+)</text>
        <dbReference type="Rhea" id="RHEA:13065"/>
        <dbReference type="ChEBI" id="CHEBI:15377"/>
        <dbReference type="ChEBI" id="CHEBI:15378"/>
        <dbReference type="ChEBI" id="CHEBI:30616"/>
        <dbReference type="ChEBI" id="CHEBI:43474"/>
        <dbReference type="ChEBI" id="CHEBI:456216"/>
        <dbReference type="EC" id="5.6.2.3"/>
    </reaction>
</comment>
<keyword evidence="1" id="KW-0234">DNA repair</keyword>
<dbReference type="GO" id="GO:0000723">
    <property type="term" value="P:telomere maintenance"/>
    <property type="evidence" value="ECO:0007669"/>
    <property type="project" value="InterPro"/>
</dbReference>
<evidence type="ECO:0000313" key="4">
    <source>
        <dbReference type="EMBL" id="THU94165.1"/>
    </source>
</evidence>
<dbReference type="GO" id="GO:0006281">
    <property type="term" value="P:DNA repair"/>
    <property type="evidence" value="ECO:0007669"/>
    <property type="project" value="UniProtKB-KW"/>
</dbReference>
<dbReference type="InterPro" id="IPR051055">
    <property type="entry name" value="PIF1_helicase"/>
</dbReference>